<dbReference type="PROSITE" id="PS00584">
    <property type="entry name" value="PFKB_KINASES_2"/>
    <property type="match status" value="1"/>
</dbReference>
<keyword evidence="7" id="KW-0326">Glycosidase</keyword>
<keyword evidence="3" id="KW-0418">Kinase</keyword>
<dbReference type="InterPro" id="IPR002173">
    <property type="entry name" value="Carboh/pur_kinase_PfkB_CS"/>
</dbReference>
<dbReference type="InterPro" id="IPR011611">
    <property type="entry name" value="PfkB_dom"/>
</dbReference>
<dbReference type="AlphaFoldDB" id="A0AA38H3W7"/>
<keyword evidence="11" id="KW-1185">Reference proteome</keyword>
<organism evidence="10 11">
    <name type="scientific">Dioszegia hungarica</name>
    <dbReference type="NCBI Taxonomy" id="4972"/>
    <lineage>
        <taxon>Eukaryota</taxon>
        <taxon>Fungi</taxon>
        <taxon>Dikarya</taxon>
        <taxon>Basidiomycota</taxon>
        <taxon>Agaricomycotina</taxon>
        <taxon>Tremellomycetes</taxon>
        <taxon>Tremellales</taxon>
        <taxon>Bulleribasidiaceae</taxon>
        <taxon>Dioszegia</taxon>
    </lineage>
</organism>
<evidence type="ECO:0000256" key="8">
    <source>
        <dbReference type="SAM" id="MobiDB-lite"/>
    </source>
</evidence>
<gene>
    <name evidence="10" type="ORF">MKK02DRAFT_40661</name>
</gene>
<dbReference type="Pfam" id="PF04227">
    <property type="entry name" value="Indigoidine_A"/>
    <property type="match status" value="1"/>
</dbReference>
<sequence>MASLATARQQWGGRLVLSEEVEHALQHGNPVVALESTIITHGMPHPTNLSTAQSLESILRSRGVTPATIALHSGKVHVGVSQAQLEELADTSAGLVKKVKVSRRDIAPTLAKGLIGGTTVAGTMYVARTVGIGMFVTGGIGGVHRGAEKSMDVSADLIELGRTPMAVICAGAKSILDIPRTLEVLETQGVCVATYGDKPDFPAFYTPSSGQTSPWAVKNASEAASLIHASLTLPDPLSTLLAVPIPSIHTPEGEKVQQAVEQAVRESIEQGIDKRGKEVTPWLLKRVGELSGGIALQLNVKLIENNARVGADVAVELARLQRESAEHAQSANYYFPPSQAATLQNAGPGLGPSPSSIPASSSSPIPLPPPSVLVFGSAALDITSQSPITLVPGTTTPGPIHLTPGGVGRNIAEAAQNLLPAGTVKLVSPMRGDEAGEMDMVGRVTRLEMEAVGLRTDGLVTVRDEGGAGDTEEGGAGSAACTLHLGPEGDLVSGVADMGIVERLAGEDVTAAVQGSKPRMIVFDCNPTSGTISSILSTAYEMDIDTFCDPTSTPKLRRLLPALASLLPTSPTARRPLTHLSPNTLELSQLHALLSDLPGETSNPAWDYVNSLNLQSDWRARLEAFGRKEGMSWVVQEGIVQQAVGVLPFVQSLWIKAGQRGVIHLRIATSPAERGGEGSSSTSASISHKLDGAHQRKYLVLSHHSAPVIKPEEVISTTGAGDTLVGGLVAGLVDGKGSEEEWVRRALDGVGRSLRSKRAVG</sequence>
<keyword evidence="1" id="KW-0808">Transferase</keyword>
<dbReference type="GO" id="GO:0004730">
    <property type="term" value="F:pseudouridylate synthase activity"/>
    <property type="evidence" value="ECO:0007669"/>
    <property type="project" value="InterPro"/>
</dbReference>
<feature type="domain" description="Carbohydrate kinase PfkB" evidence="9">
    <location>
        <begin position="706"/>
        <end position="740"/>
    </location>
</feature>
<evidence type="ECO:0000256" key="4">
    <source>
        <dbReference type="ARBA" id="ARBA00022801"/>
    </source>
</evidence>
<evidence type="ECO:0000259" key="9">
    <source>
        <dbReference type="Pfam" id="PF00294"/>
    </source>
</evidence>
<keyword evidence="4" id="KW-0378">Hydrolase</keyword>
<dbReference type="SUPFAM" id="SSF53613">
    <property type="entry name" value="Ribokinase-like"/>
    <property type="match status" value="1"/>
</dbReference>
<reference evidence="10" key="1">
    <citation type="journal article" date="2022" name="G3 (Bethesda)">
        <title>High quality genome of the basidiomycete yeast Dioszegia hungarica PDD-24b-2 isolated from cloud water.</title>
        <authorList>
            <person name="Jarrige D."/>
            <person name="Haridas S."/>
            <person name="Bleykasten-Grosshans C."/>
            <person name="Joly M."/>
            <person name="Nadalig T."/>
            <person name="Sancelme M."/>
            <person name="Vuilleumier S."/>
            <person name="Grigoriev I.V."/>
            <person name="Amato P."/>
            <person name="Bringel F."/>
        </authorList>
    </citation>
    <scope>NUCLEOTIDE SEQUENCE</scope>
    <source>
        <strain evidence="10">PDD-24b-2</strain>
    </source>
</reference>
<name>A0AA38H3W7_9TREE</name>
<dbReference type="PANTHER" id="PTHR42909:SF1">
    <property type="entry name" value="CARBOHYDRATE KINASE PFKB DOMAIN-CONTAINING PROTEIN"/>
    <property type="match status" value="1"/>
</dbReference>
<dbReference type="EMBL" id="JAKWFO010000014">
    <property type="protein sequence ID" value="KAI9632359.1"/>
    <property type="molecule type" value="Genomic_DNA"/>
</dbReference>
<accession>A0AA38H3W7</accession>
<evidence type="ECO:0000256" key="3">
    <source>
        <dbReference type="ARBA" id="ARBA00022777"/>
    </source>
</evidence>
<dbReference type="RefSeq" id="XP_052942136.1">
    <property type="nucleotide sequence ID" value="XM_053091204.1"/>
</dbReference>
<dbReference type="GO" id="GO:0005737">
    <property type="term" value="C:cytoplasm"/>
    <property type="evidence" value="ECO:0007669"/>
    <property type="project" value="TreeGrafter"/>
</dbReference>
<comment type="caution">
    <text evidence="10">The sequence shown here is derived from an EMBL/GenBank/DDBJ whole genome shotgun (WGS) entry which is preliminary data.</text>
</comment>
<keyword evidence="6" id="KW-0456">Lyase</keyword>
<dbReference type="Proteomes" id="UP001164286">
    <property type="component" value="Unassembled WGS sequence"/>
</dbReference>
<keyword evidence="2" id="KW-0479">Metal-binding</keyword>
<dbReference type="GO" id="GO:0046872">
    <property type="term" value="F:metal ion binding"/>
    <property type="evidence" value="ECO:0007669"/>
    <property type="project" value="UniProtKB-KW"/>
</dbReference>
<dbReference type="Gene3D" id="3.40.1790.10">
    <property type="entry name" value="Indigoidine synthase domain"/>
    <property type="match status" value="1"/>
</dbReference>
<feature type="compositionally biased region" description="Low complexity" evidence="8">
    <location>
        <begin position="352"/>
        <end position="364"/>
    </location>
</feature>
<dbReference type="Pfam" id="PF00294">
    <property type="entry name" value="PfkB"/>
    <property type="match status" value="1"/>
</dbReference>
<feature type="region of interest" description="Disordered" evidence="8">
    <location>
        <begin position="344"/>
        <end position="364"/>
    </location>
</feature>
<dbReference type="SUPFAM" id="SSF110581">
    <property type="entry name" value="Indigoidine synthase A-like"/>
    <property type="match status" value="1"/>
</dbReference>
<dbReference type="InterPro" id="IPR029056">
    <property type="entry name" value="Ribokinase-like"/>
</dbReference>
<evidence type="ECO:0000256" key="2">
    <source>
        <dbReference type="ARBA" id="ARBA00022723"/>
    </source>
</evidence>
<evidence type="ECO:0000256" key="6">
    <source>
        <dbReference type="ARBA" id="ARBA00023239"/>
    </source>
</evidence>
<dbReference type="GO" id="GO:0016798">
    <property type="term" value="F:hydrolase activity, acting on glycosyl bonds"/>
    <property type="evidence" value="ECO:0007669"/>
    <property type="project" value="UniProtKB-KW"/>
</dbReference>
<evidence type="ECO:0000313" key="11">
    <source>
        <dbReference type="Proteomes" id="UP001164286"/>
    </source>
</evidence>
<evidence type="ECO:0000313" key="10">
    <source>
        <dbReference type="EMBL" id="KAI9632359.1"/>
    </source>
</evidence>
<dbReference type="GeneID" id="77730409"/>
<dbReference type="PANTHER" id="PTHR42909">
    <property type="entry name" value="ZGC:136858"/>
    <property type="match status" value="1"/>
</dbReference>
<dbReference type="GO" id="GO:0016301">
    <property type="term" value="F:kinase activity"/>
    <property type="evidence" value="ECO:0007669"/>
    <property type="project" value="UniProtKB-KW"/>
</dbReference>
<dbReference type="InterPro" id="IPR022830">
    <property type="entry name" value="Indigdn_synthA-like"/>
</dbReference>
<evidence type="ECO:0000256" key="1">
    <source>
        <dbReference type="ARBA" id="ARBA00022679"/>
    </source>
</evidence>
<dbReference type="Gene3D" id="3.40.1190.20">
    <property type="match status" value="1"/>
</dbReference>
<proteinExistence type="inferred from homology"/>
<protein>
    <submittedName>
        <fullName evidence="10">Indigoidine synthase A like protein-domain-containing protein</fullName>
    </submittedName>
</protein>
<keyword evidence="5" id="KW-0464">Manganese</keyword>
<dbReference type="HAMAP" id="MF_01876">
    <property type="entry name" value="PsiMP_glycosidase"/>
    <property type="match status" value="1"/>
</dbReference>
<evidence type="ECO:0000256" key="5">
    <source>
        <dbReference type="ARBA" id="ARBA00023211"/>
    </source>
</evidence>
<dbReference type="InterPro" id="IPR007342">
    <property type="entry name" value="PsuG"/>
</dbReference>
<evidence type="ECO:0000256" key="7">
    <source>
        <dbReference type="ARBA" id="ARBA00023295"/>
    </source>
</evidence>